<keyword evidence="2 8" id="KW-0963">Cytoplasm</keyword>
<dbReference type="GO" id="GO:0005737">
    <property type="term" value="C:cytoplasm"/>
    <property type="evidence" value="ECO:0007669"/>
    <property type="project" value="UniProtKB-SubCell"/>
</dbReference>
<evidence type="ECO:0000313" key="11">
    <source>
        <dbReference type="EMBL" id="GGI02718.1"/>
    </source>
</evidence>
<organism evidence="11 12">
    <name type="scientific">Egicoccus halophilus</name>
    <dbReference type="NCBI Taxonomy" id="1670830"/>
    <lineage>
        <taxon>Bacteria</taxon>
        <taxon>Bacillati</taxon>
        <taxon>Actinomycetota</taxon>
        <taxon>Nitriliruptoria</taxon>
        <taxon>Egicoccales</taxon>
        <taxon>Egicoccaceae</taxon>
        <taxon>Egicoccus</taxon>
    </lineage>
</organism>
<dbReference type="EMBL" id="BMHA01000001">
    <property type="protein sequence ID" value="GGI02718.1"/>
    <property type="molecule type" value="Genomic_DNA"/>
</dbReference>
<dbReference type="AlphaFoldDB" id="A0A8J3A708"/>
<evidence type="ECO:0000256" key="9">
    <source>
        <dbReference type="PIRSR" id="PIRSR618319-50"/>
    </source>
</evidence>
<dbReference type="Pfam" id="PF12390">
    <property type="entry name" value="Se-cys_synth_N"/>
    <property type="match status" value="1"/>
</dbReference>
<evidence type="ECO:0000256" key="2">
    <source>
        <dbReference type="ARBA" id="ARBA00022490"/>
    </source>
</evidence>
<feature type="modified residue" description="N6-(pyridoxal phosphate)lysine" evidence="8 9">
    <location>
        <position position="295"/>
    </location>
</feature>
<comment type="function">
    <text evidence="8">Converts seryl-tRNA(Sec) to selenocysteinyl-tRNA(Sec) required for selenoprotein biosynthesis.</text>
</comment>
<evidence type="ECO:0000256" key="8">
    <source>
        <dbReference type="HAMAP-Rule" id="MF_00423"/>
    </source>
</evidence>
<protein>
    <recommendedName>
        <fullName evidence="8">L-seryl-tRNA(Sec) selenium transferase</fullName>
        <ecNumber evidence="8">2.9.1.1</ecNumber>
    </recommendedName>
    <alternativeName>
        <fullName evidence="8">Selenocysteine synthase</fullName>
        <shortName evidence="8">Sec synthase</shortName>
    </alternativeName>
    <alternativeName>
        <fullName evidence="8">Selenocysteinyl-tRNA(Sec) synthase</fullName>
    </alternativeName>
</protein>
<dbReference type="GO" id="GO:0001514">
    <property type="term" value="P:selenocysteine incorporation"/>
    <property type="evidence" value="ECO:0007669"/>
    <property type="project" value="UniProtKB-UniRule"/>
</dbReference>
<reference evidence="11" key="1">
    <citation type="journal article" date="2014" name="Int. J. Syst. Evol. Microbiol.">
        <title>Complete genome sequence of Corynebacterium casei LMG S-19264T (=DSM 44701T), isolated from a smear-ripened cheese.</title>
        <authorList>
            <consortium name="US DOE Joint Genome Institute (JGI-PGF)"/>
            <person name="Walter F."/>
            <person name="Albersmeier A."/>
            <person name="Kalinowski J."/>
            <person name="Ruckert C."/>
        </authorList>
    </citation>
    <scope>NUCLEOTIDE SEQUENCE</scope>
    <source>
        <strain evidence="11">CGMCC 1.14988</strain>
    </source>
</reference>
<keyword evidence="3 8" id="KW-0808">Transferase</keyword>
<dbReference type="GO" id="GO:0004125">
    <property type="term" value="F:L-seryl-tRNA(Sec) selenium transferase activity"/>
    <property type="evidence" value="ECO:0007669"/>
    <property type="project" value="UniProtKB-UniRule"/>
</dbReference>
<dbReference type="RefSeq" id="WP_130648179.1">
    <property type="nucleotide sequence ID" value="NZ_BMHA01000001.1"/>
</dbReference>
<evidence type="ECO:0000256" key="7">
    <source>
        <dbReference type="ARBA" id="ARBA00044507"/>
    </source>
</evidence>
<dbReference type="InterPro" id="IPR015424">
    <property type="entry name" value="PyrdxlP-dep_Trfase"/>
</dbReference>
<dbReference type="Pfam" id="PF03841">
    <property type="entry name" value="SelA"/>
    <property type="match status" value="1"/>
</dbReference>
<comment type="pathway">
    <text evidence="8">Aminoacyl-tRNA biosynthesis; selenocysteinyl-tRNA(Sec) biosynthesis; selenocysteinyl-tRNA(Sec) from L-seryl-tRNA(Sec) (bacterial route): step 1/1.</text>
</comment>
<evidence type="ECO:0000256" key="4">
    <source>
        <dbReference type="ARBA" id="ARBA00022898"/>
    </source>
</evidence>
<evidence type="ECO:0000256" key="6">
    <source>
        <dbReference type="ARBA" id="ARBA00023266"/>
    </source>
</evidence>
<accession>A0A8J3A708</accession>
<keyword evidence="5 8" id="KW-0648">Protein biosynthesis</keyword>
<name>A0A8J3A708_9ACTN</name>
<evidence type="ECO:0000256" key="1">
    <source>
        <dbReference type="ARBA" id="ARBA00001933"/>
    </source>
</evidence>
<sequence>MAAHAGDPTLARLPQLDALLRADAAAEPLATHGRPAFTAAVRAELDAVRTRLRTHGGEVPAEADLLAAADEALHQRRAGRLTRVVNATGVVLHTNLGRAPLSAAARAAVTDATGYTTLEYDLDRGTRGSRTAHVGALAAELCATERATVVNNGAAALLLVLAALAGGRQVIVSRGELIEIGGSYRLPDVMAASGARMVEVGTTNRTWLADYRDAITDDTALLLKVHRSNYDVVGFTEEVGIAALADLGRRTGVAVVHDLGSGLIRTATDGPLASEPSVEASVRAGADLTIFSGDKLLGGPQAGLVVGAAALLRRCEQHPLARAVRLDKLQRAALEATLEAHLRDPLPADVPTVAMLHADPDALHERATAMAARLEDAEVLPSDGLVGGGSSPGTTLPSWAVALRTDTPDDLAARLRVGELPVVGRVEAGRVLLDLRTVPPSLDAEVVAAVVAARRA</sequence>
<dbReference type="UniPathway" id="UPA00906">
    <property type="reaction ID" value="UER00896"/>
</dbReference>
<comment type="caution">
    <text evidence="11">The sequence shown here is derived from an EMBL/GenBank/DDBJ whole genome shotgun (WGS) entry which is preliminary data.</text>
</comment>
<dbReference type="EC" id="2.9.1.1" evidence="8"/>
<dbReference type="Gene3D" id="3.40.640.10">
    <property type="entry name" value="Type I PLP-dependent aspartate aminotransferase-like (Major domain)"/>
    <property type="match status" value="1"/>
</dbReference>
<keyword evidence="12" id="KW-1185">Reference proteome</keyword>
<reference evidence="11" key="2">
    <citation type="submission" date="2020-09" db="EMBL/GenBank/DDBJ databases">
        <authorList>
            <person name="Sun Q."/>
            <person name="Zhou Y."/>
        </authorList>
    </citation>
    <scope>NUCLEOTIDE SEQUENCE</scope>
    <source>
        <strain evidence="11">CGMCC 1.14988</strain>
    </source>
</reference>
<dbReference type="InterPro" id="IPR015421">
    <property type="entry name" value="PyrdxlP-dep_Trfase_major"/>
</dbReference>
<keyword evidence="6 8" id="KW-0711">Selenium</keyword>
<dbReference type="PANTHER" id="PTHR32328">
    <property type="entry name" value="L-SERYL-TRNA(SEC) SELENIUM TRANSFERASE"/>
    <property type="match status" value="1"/>
</dbReference>
<comment type="cofactor">
    <cofactor evidence="1 8 9">
        <name>pyridoxal 5'-phosphate</name>
        <dbReference type="ChEBI" id="CHEBI:597326"/>
    </cofactor>
</comment>
<evidence type="ECO:0000259" key="10">
    <source>
        <dbReference type="Pfam" id="PF12390"/>
    </source>
</evidence>
<dbReference type="InterPro" id="IPR025862">
    <property type="entry name" value="SelA_trans_N_dom"/>
</dbReference>
<dbReference type="InterPro" id="IPR018319">
    <property type="entry name" value="SelA-like"/>
</dbReference>
<feature type="domain" description="L-seryl-tRNA selenium transferase N-terminal" evidence="10">
    <location>
        <begin position="10"/>
        <end position="49"/>
    </location>
</feature>
<keyword evidence="4 8" id="KW-0663">Pyridoxal phosphate</keyword>
<dbReference type="HAMAP" id="MF_00423">
    <property type="entry name" value="SelA"/>
    <property type="match status" value="1"/>
</dbReference>
<dbReference type="Proteomes" id="UP000650511">
    <property type="component" value="Unassembled WGS sequence"/>
</dbReference>
<evidence type="ECO:0000256" key="5">
    <source>
        <dbReference type="ARBA" id="ARBA00022917"/>
    </source>
</evidence>
<dbReference type="NCBIfam" id="TIGR00474">
    <property type="entry name" value="selA"/>
    <property type="match status" value="1"/>
</dbReference>
<dbReference type="GO" id="GO:0001717">
    <property type="term" value="P:conversion of seryl-tRNAsec to selenocys-tRNAsec"/>
    <property type="evidence" value="ECO:0007669"/>
    <property type="project" value="UniProtKB-UniRule"/>
</dbReference>
<proteinExistence type="inferred from homology"/>
<dbReference type="SUPFAM" id="SSF53383">
    <property type="entry name" value="PLP-dependent transferases"/>
    <property type="match status" value="1"/>
</dbReference>
<dbReference type="InterPro" id="IPR004534">
    <property type="entry name" value="SelA_trans"/>
</dbReference>
<comment type="catalytic activity">
    <reaction evidence="8">
        <text>L-seryl-tRNA(Sec) + selenophosphate + H(+) = L-selenocysteinyl-tRNA(Sec) + phosphate</text>
        <dbReference type="Rhea" id="RHEA:22728"/>
        <dbReference type="Rhea" id="RHEA-COMP:9742"/>
        <dbReference type="Rhea" id="RHEA-COMP:9743"/>
        <dbReference type="ChEBI" id="CHEBI:15378"/>
        <dbReference type="ChEBI" id="CHEBI:16144"/>
        <dbReference type="ChEBI" id="CHEBI:43474"/>
        <dbReference type="ChEBI" id="CHEBI:78533"/>
        <dbReference type="ChEBI" id="CHEBI:78573"/>
        <dbReference type="EC" id="2.9.1.1"/>
    </reaction>
</comment>
<dbReference type="Gene3D" id="3.90.1150.180">
    <property type="match status" value="1"/>
</dbReference>
<evidence type="ECO:0000256" key="3">
    <source>
        <dbReference type="ARBA" id="ARBA00022679"/>
    </source>
</evidence>
<comment type="similarity">
    <text evidence="7 8">Belongs to the SelA family.</text>
</comment>
<dbReference type="PANTHER" id="PTHR32328:SF0">
    <property type="entry name" value="L-SERYL-TRNA(SEC) SELENIUM TRANSFERASE"/>
    <property type="match status" value="1"/>
</dbReference>
<dbReference type="OrthoDB" id="9787096at2"/>
<evidence type="ECO:0000313" key="12">
    <source>
        <dbReference type="Proteomes" id="UP000650511"/>
    </source>
</evidence>
<comment type="subcellular location">
    <subcellularLocation>
        <location evidence="8">Cytoplasm</location>
    </subcellularLocation>
</comment>
<gene>
    <name evidence="8 11" type="primary">selA</name>
    <name evidence="11" type="ORF">GCM10011354_01310</name>
</gene>